<feature type="domain" description="Cyclic nucleotide-binding" evidence="5">
    <location>
        <begin position="64"/>
        <end position="139"/>
    </location>
</feature>
<gene>
    <name evidence="7" type="ORF">DFP96_101727</name>
</gene>
<dbReference type="AlphaFoldDB" id="A0A4R6ZSP6"/>
<evidence type="ECO:0000256" key="4">
    <source>
        <dbReference type="ARBA" id="ARBA00023163"/>
    </source>
</evidence>
<dbReference type="Pfam" id="PF13545">
    <property type="entry name" value="HTH_Crp_2"/>
    <property type="match status" value="1"/>
</dbReference>
<dbReference type="SMART" id="SM00100">
    <property type="entry name" value="cNMP"/>
    <property type="match status" value="1"/>
</dbReference>
<keyword evidence="4" id="KW-0804">Transcription</keyword>
<keyword evidence="3" id="KW-0010">Activator</keyword>
<evidence type="ECO:0000313" key="8">
    <source>
        <dbReference type="Proteomes" id="UP000295558"/>
    </source>
</evidence>
<evidence type="ECO:0000256" key="2">
    <source>
        <dbReference type="ARBA" id="ARBA00023125"/>
    </source>
</evidence>
<dbReference type="Gene3D" id="1.10.10.10">
    <property type="entry name" value="Winged helix-like DNA-binding domain superfamily/Winged helix DNA-binding domain"/>
    <property type="match status" value="1"/>
</dbReference>
<dbReference type="InterPro" id="IPR012318">
    <property type="entry name" value="HTH_CRP"/>
</dbReference>
<dbReference type="InterPro" id="IPR014710">
    <property type="entry name" value="RmlC-like_jellyroll"/>
</dbReference>
<reference evidence="7 8" key="1">
    <citation type="submission" date="2019-03" db="EMBL/GenBank/DDBJ databases">
        <title>Genomic Encyclopedia of Type Strains, Phase III (KMG-III): the genomes of soil and plant-associated and newly described type strains.</title>
        <authorList>
            <person name="Whitman W."/>
        </authorList>
    </citation>
    <scope>NUCLEOTIDE SEQUENCE [LARGE SCALE GENOMIC DNA]</scope>
    <source>
        <strain evidence="7 8">CECT 7972</strain>
    </source>
</reference>
<dbReference type="CDD" id="cd00038">
    <property type="entry name" value="CAP_ED"/>
    <property type="match status" value="1"/>
</dbReference>
<dbReference type="InterPro" id="IPR036390">
    <property type="entry name" value="WH_DNA-bd_sf"/>
</dbReference>
<evidence type="ECO:0000259" key="6">
    <source>
        <dbReference type="PROSITE" id="PS51063"/>
    </source>
</evidence>
<keyword evidence="8" id="KW-1185">Reference proteome</keyword>
<dbReference type="SUPFAM" id="SSF51206">
    <property type="entry name" value="cAMP-binding domain-like"/>
    <property type="match status" value="1"/>
</dbReference>
<name>A0A4R6ZSP6_9LIST</name>
<evidence type="ECO:0000313" key="7">
    <source>
        <dbReference type="EMBL" id="TDR55783.1"/>
    </source>
</evidence>
<dbReference type="PROSITE" id="PS51063">
    <property type="entry name" value="HTH_CRP_2"/>
    <property type="match status" value="1"/>
</dbReference>
<comment type="caution">
    <text evidence="7">The sequence shown here is derived from an EMBL/GenBank/DDBJ whole genome shotgun (WGS) entry which is preliminary data.</text>
</comment>
<proteinExistence type="predicted"/>
<dbReference type="GO" id="GO:0003677">
    <property type="term" value="F:DNA binding"/>
    <property type="evidence" value="ECO:0007669"/>
    <property type="project" value="UniProtKB-KW"/>
</dbReference>
<dbReference type="PROSITE" id="PS50042">
    <property type="entry name" value="CNMP_BINDING_3"/>
    <property type="match status" value="1"/>
</dbReference>
<dbReference type="InterPro" id="IPR036388">
    <property type="entry name" value="WH-like_DNA-bd_sf"/>
</dbReference>
<evidence type="ECO:0000256" key="1">
    <source>
        <dbReference type="ARBA" id="ARBA00023015"/>
    </source>
</evidence>
<feature type="domain" description="HTH crp-type" evidence="6">
    <location>
        <begin position="175"/>
        <end position="249"/>
    </location>
</feature>
<dbReference type="SUPFAM" id="SSF46785">
    <property type="entry name" value="Winged helix' DNA-binding domain"/>
    <property type="match status" value="1"/>
</dbReference>
<dbReference type="GO" id="GO:0006355">
    <property type="term" value="P:regulation of DNA-templated transcription"/>
    <property type="evidence" value="ECO:0007669"/>
    <property type="project" value="InterPro"/>
</dbReference>
<dbReference type="Gene3D" id="2.60.120.10">
    <property type="entry name" value="Jelly Rolls"/>
    <property type="match status" value="1"/>
</dbReference>
<accession>A0A4R6ZSP6</accession>
<dbReference type="STRING" id="1265846.PROCOU_10456"/>
<dbReference type="Pfam" id="PF00027">
    <property type="entry name" value="cNMP_binding"/>
    <property type="match status" value="1"/>
</dbReference>
<evidence type="ECO:0000256" key="3">
    <source>
        <dbReference type="ARBA" id="ARBA00023159"/>
    </source>
</evidence>
<organism evidence="7 8">
    <name type="scientific">Listeria rocourtiae</name>
    <dbReference type="NCBI Taxonomy" id="647910"/>
    <lineage>
        <taxon>Bacteria</taxon>
        <taxon>Bacillati</taxon>
        <taxon>Bacillota</taxon>
        <taxon>Bacilli</taxon>
        <taxon>Bacillales</taxon>
        <taxon>Listeriaceae</taxon>
        <taxon>Listeria</taxon>
    </lineage>
</organism>
<sequence>MHGTSRALAADLFVSIPDSICKKRGHNMTLYDYNNLKESFDTDKMLATLMKSHGESPPYTELTYRRNEVIMEEGTPNRHFYVVKKGMVAMSKGTARDDSILTFCGPDDILGFLSVLENAVSPISYTAISEVTLFRFERQYVIDKITFGQESFWYAYFFYLNFTHPILVRESLSNLPSDKKILAGLVIVAERFGRAEPDGSYLIPYYFTQKVIGKYLNLARAYVATNLRKLEQDGLISLSPKPWKIHDMAAVKEILDMKYTDLYSLTKK</sequence>
<dbReference type="Proteomes" id="UP000295558">
    <property type="component" value="Unassembled WGS sequence"/>
</dbReference>
<keyword evidence="1" id="KW-0805">Transcription regulation</keyword>
<keyword evidence="2" id="KW-0238">DNA-binding</keyword>
<protein>
    <submittedName>
        <fullName evidence="7">Cyclic nucleotide-binding protein</fullName>
    </submittedName>
</protein>
<evidence type="ECO:0000259" key="5">
    <source>
        <dbReference type="PROSITE" id="PS50042"/>
    </source>
</evidence>
<dbReference type="InterPro" id="IPR018490">
    <property type="entry name" value="cNMP-bd_dom_sf"/>
</dbReference>
<dbReference type="EMBL" id="SNZK01000001">
    <property type="protein sequence ID" value="TDR55783.1"/>
    <property type="molecule type" value="Genomic_DNA"/>
</dbReference>
<dbReference type="InterPro" id="IPR000595">
    <property type="entry name" value="cNMP-bd_dom"/>
</dbReference>